<keyword evidence="2" id="KW-0808">Transferase</keyword>
<evidence type="ECO:0000313" key="4">
    <source>
        <dbReference type="EMBL" id="TCO20001.1"/>
    </source>
</evidence>
<keyword evidence="2" id="KW-0460">Magnesium</keyword>
<protein>
    <recommendedName>
        <fullName evidence="2">Dihydropteroate synthase</fullName>
        <shortName evidence="2">DHPS</shortName>
        <ecNumber evidence="2">2.5.1.15</ecNumber>
    </recommendedName>
    <alternativeName>
        <fullName evidence="2">Dihydropteroate pyrophosphorylase</fullName>
    </alternativeName>
</protein>
<accession>A0ABY2BH64</accession>
<dbReference type="EMBL" id="SLWM01000009">
    <property type="protein sequence ID" value="TCO20001.1"/>
    <property type="molecule type" value="Genomic_DNA"/>
</dbReference>
<comment type="caution">
    <text evidence="4">The sequence shown here is derived from an EMBL/GenBank/DDBJ whole genome shotgun (WGS) entry which is preliminary data.</text>
</comment>
<organism evidence="4 5">
    <name type="scientific">Kribbella orskensis</name>
    <dbReference type="NCBI Taxonomy" id="2512216"/>
    <lineage>
        <taxon>Bacteria</taxon>
        <taxon>Bacillati</taxon>
        <taxon>Actinomycetota</taxon>
        <taxon>Actinomycetes</taxon>
        <taxon>Propionibacteriales</taxon>
        <taxon>Kribbellaceae</taxon>
        <taxon>Kribbella</taxon>
    </lineage>
</organism>
<dbReference type="InterPro" id="IPR011005">
    <property type="entry name" value="Dihydropteroate_synth-like_sf"/>
</dbReference>
<dbReference type="InterPro" id="IPR045031">
    <property type="entry name" value="DHP_synth-like"/>
</dbReference>
<evidence type="ECO:0000313" key="5">
    <source>
        <dbReference type="Proteomes" id="UP000295818"/>
    </source>
</evidence>
<name>A0ABY2BH64_9ACTN</name>
<dbReference type="PANTHER" id="PTHR20941">
    <property type="entry name" value="FOLATE SYNTHESIS PROTEINS"/>
    <property type="match status" value="1"/>
</dbReference>
<feature type="domain" description="Pterin-binding" evidence="3">
    <location>
        <begin position="25"/>
        <end position="278"/>
    </location>
</feature>
<comment type="cofactor">
    <cofactor evidence="2">
        <name>Mg(2+)</name>
        <dbReference type="ChEBI" id="CHEBI:18420"/>
    </cofactor>
</comment>
<dbReference type="PROSITE" id="PS50972">
    <property type="entry name" value="PTERIN_BINDING"/>
    <property type="match status" value="1"/>
</dbReference>
<keyword evidence="5" id="KW-1185">Reference proteome</keyword>
<dbReference type="InterPro" id="IPR006390">
    <property type="entry name" value="DHP_synth_dom"/>
</dbReference>
<evidence type="ECO:0000256" key="1">
    <source>
        <dbReference type="ARBA" id="ARBA00009503"/>
    </source>
</evidence>
<dbReference type="PANTHER" id="PTHR20941:SF8">
    <property type="entry name" value="INACTIVE DIHYDROPTEROATE SYNTHASE 2"/>
    <property type="match status" value="1"/>
</dbReference>
<dbReference type="InterPro" id="IPR000489">
    <property type="entry name" value="Pterin-binding_dom"/>
</dbReference>
<keyword evidence="2" id="KW-0289">Folate biosynthesis</keyword>
<gene>
    <name evidence="4" type="ORF">EV644_10920</name>
</gene>
<dbReference type="PROSITE" id="PS00792">
    <property type="entry name" value="DHPS_1"/>
    <property type="match status" value="1"/>
</dbReference>
<proteinExistence type="inferred from homology"/>
<evidence type="ECO:0000259" key="3">
    <source>
        <dbReference type="PROSITE" id="PS50972"/>
    </source>
</evidence>
<dbReference type="Proteomes" id="UP000295818">
    <property type="component" value="Unassembled WGS sequence"/>
</dbReference>
<dbReference type="SUPFAM" id="SSF51717">
    <property type="entry name" value="Dihydropteroate synthetase-like"/>
    <property type="match status" value="1"/>
</dbReference>
<dbReference type="Gene3D" id="3.20.20.20">
    <property type="entry name" value="Dihydropteroate synthase-like"/>
    <property type="match status" value="1"/>
</dbReference>
<comment type="function">
    <text evidence="2">Catalyzes the condensation of para-aminobenzoate (pABA) with 6-hydroxymethyl-7,8-dihydropterin diphosphate (DHPt-PP) to form 7,8-dihydropteroate (H2Pte), the immediate precursor of folate derivatives.</text>
</comment>
<comment type="pathway">
    <text evidence="2">Cofactor biosynthesis; tetrahydrofolate biosynthesis; 7,8-dihydrofolate from 2-amino-4-hydroxy-6-hydroxymethyl-7,8-dihydropteridine diphosphate and 4-aminobenzoate: step 1/2.</text>
</comment>
<sequence length="297" mass="31370">MPDHQDADEPGVLRLGRRSFGPAEFALMAIVNRTPDSFFDRGATFATEAAYEAIDRAVADGADLVDIGGVKAGYGEPVSEDEELRRTVDFVAGIRERHPDLVISVDTYRSGVARRVGAAGADLINDTWAGADPDIPAAAAEYGTGLVCSHVGGLTPRTDPHRMAYDDVVADVIRTTTALAERAVAAGVRPDGILIDPTHDFGKNTLQSLELTRRLDELAATGWPVLVAVSNKDFIGETLDLPPGQRGSGTLAALTVSAWLGARVFRVHDVPAARQALDLVAVLQGAAQPAGTRRSLA</sequence>
<dbReference type="EC" id="2.5.1.15" evidence="2"/>
<reference evidence="4 5" key="1">
    <citation type="journal article" date="2015" name="Stand. Genomic Sci.">
        <title>Genomic Encyclopedia of Bacterial and Archaeal Type Strains, Phase III: the genomes of soil and plant-associated and newly described type strains.</title>
        <authorList>
            <person name="Whitman W.B."/>
            <person name="Woyke T."/>
            <person name="Klenk H.P."/>
            <person name="Zhou Y."/>
            <person name="Lilburn T.G."/>
            <person name="Beck B.J."/>
            <person name="De Vos P."/>
            <person name="Vandamme P."/>
            <person name="Eisen J.A."/>
            <person name="Garrity G."/>
            <person name="Hugenholtz P."/>
            <person name="Kyrpides N.C."/>
        </authorList>
    </citation>
    <scope>NUCLEOTIDE SEQUENCE [LARGE SCALE GENOMIC DNA]</scope>
    <source>
        <strain evidence="4 5">VKM Ac-2538</strain>
    </source>
</reference>
<evidence type="ECO:0000256" key="2">
    <source>
        <dbReference type="RuleBase" id="RU361205"/>
    </source>
</evidence>
<dbReference type="Pfam" id="PF00809">
    <property type="entry name" value="Pterin_bind"/>
    <property type="match status" value="1"/>
</dbReference>
<comment type="similarity">
    <text evidence="1 2">Belongs to the DHPS family.</text>
</comment>
<dbReference type="NCBIfam" id="TIGR01496">
    <property type="entry name" value="DHPS"/>
    <property type="match status" value="1"/>
</dbReference>
<keyword evidence="2" id="KW-0479">Metal-binding</keyword>